<reference evidence="2 3" key="1">
    <citation type="journal article" date="2011" name="J. Bacteriol.">
        <title>Genome sequence of the algicidal bacterium Kordia algicida OT-1.</title>
        <authorList>
            <person name="Lee H.S."/>
            <person name="Kang S.G."/>
            <person name="Kwon K.K."/>
            <person name="Lee J.H."/>
            <person name="Kim S.J."/>
        </authorList>
    </citation>
    <scope>NUCLEOTIDE SEQUENCE [LARGE SCALE GENOMIC DNA]</scope>
    <source>
        <strain evidence="2 3">OT-1</strain>
    </source>
</reference>
<name>A9EAU8_9FLAO</name>
<dbReference type="InterPro" id="IPR046125">
    <property type="entry name" value="DUF6122"/>
</dbReference>
<dbReference type="AlphaFoldDB" id="A9EAU8"/>
<dbReference type="EMBL" id="ABIB01000016">
    <property type="protein sequence ID" value="EDP94535.1"/>
    <property type="molecule type" value="Genomic_DNA"/>
</dbReference>
<keyword evidence="1" id="KW-0812">Transmembrane</keyword>
<keyword evidence="1" id="KW-0472">Membrane</keyword>
<sequence>MFLRPFAHYGLHFIFPLLIALFLYRKTWKTTYFIFLLCMLIDLDHLLATPIFDPNRCSINFHPLHSYYAIAIYVGFLIFKKTRILGIGLLLHILADTVDCWMIQ</sequence>
<dbReference type="STRING" id="391587.KAOT1_10246"/>
<evidence type="ECO:0000256" key="1">
    <source>
        <dbReference type="SAM" id="Phobius"/>
    </source>
</evidence>
<feature type="transmembrane region" description="Helical" evidence="1">
    <location>
        <begin position="64"/>
        <end position="79"/>
    </location>
</feature>
<dbReference type="eggNOG" id="ENOG5032RPW">
    <property type="taxonomic scope" value="Bacteria"/>
</dbReference>
<accession>A9EAU8</accession>
<dbReference type="HOGENOM" id="CLU_144753_1_0_10"/>
<keyword evidence="3" id="KW-1185">Reference proteome</keyword>
<evidence type="ECO:0000313" key="2">
    <source>
        <dbReference type="EMBL" id="EDP94535.1"/>
    </source>
</evidence>
<feature type="transmembrane region" description="Helical" evidence="1">
    <location>
        <begin position="31"/>
        <end position="52"/>
    </location>
</feature>
<protein>
    <recommendedName>
        <fullName evidence="4">Transmembrane protein</fullName>
    </recommendedName>
</protein>
<comment type="caution">
    <text evidence="2">The sequence shown here is derived from an EMBL/GenBank/DDBJ whole genome shotgun (WGS) entry which is preliminary data.</text>
</comment>
<dbReference type="Pfam" id="PF19617">
    <property type="entry name" value="DUF6122"/>
    <property type="match status" value="1"/>
</dbReference>
<gene>
    <name evidence="2" type="ORF">KAOT1_10246</name>
</gene>
<proteinExistence type="predicted"/>
<feature type="transmembrane region" description="Helical" evidence="1">
    <location>
        <begin position="6"/>
        <end position="24"/>
    </location>
</feature>
<dbReference type="OrthoDB" id="289051at2"/>
<dbReference type="RefSeq" id="WP_007094606.1">
    <property type="nucleotide sequence ID" value="NZ_CP142125.1"/>
</dbReference>
<evidence type="ECO:0008006" key="4">
    <source>
        <dbReference type="Google" id="ProtNLM"/>
    </source>
</evidence>
<keyword evidence="1" id="KW-1133">Transmembrane helix</keyword>
<evidence type="ECO:0000313" key="3">
    <source>
        <dbReference type="Proteomes" id="UP000002945"/>
    </source>
</evidence>
<dbReference type="Proteomes" id="UP000002945">
    <property type="component" value="Unassembled WGS sequence"/>
</dbReference>
<organism evidence="2 3">
    <name type="scientific">Kordia algicida OT-1</name>
    <dbReference type="NCBI Taxonomy" id="391587"/>
    <lineage>
        <taxon>Bacteria</taxon>
        <taxon>Pseudomonadati</taxon>
        <taxon>Bacteroidota</taxon>
        <taxon>Flavobacteriia</taxon>
        <taxon>Flavobacteriales</taxon>
        <taxon>Flavobacteriaceae</taxon>
        <taxon>Kordia</taxon>
    </lineage>
</organism>